<dbReference type="PATRIC" id="fig|1706438.3.peg.1431"/>
<accession>A0A150IJ69</accession>
<dbReference type="GO" id="GO:0003735">
    <property type="term" value="F:structural constituent of ribosome"/>
    <property type="evidence" value="ECO:0007669"/>
    <property type="project" value="InterPro"/>
</dbReference>
<keyword evidence="5" id="KW-0694">RNA-binding</keyword>
<dbReference type="AlphaFoldDB" id="A0A150IJ69"/>
<dbReference type="EMBL" id="LNJC01000033">
    <property type="protein sequence ID" value="KYC49524.1"/>
    <property type="molecule type" value="Genomic_DNA"/>
</dbReference>
<accession>A0A150IXW6</accession>
<evidence type="ECO:0000313" key="10">
    <source>
        <dbReference type="EMBL" id="KYC49524.1"/>
    </source>
</evidence>
<evidence type="ECO:0000256" key="6">
    <source>
        <dbReference type="SAM" id="MobiDB-lite"/>
    </source>
</evidence>
<sequence length="153" mass="17896">MDLSVQKRLAAQLLKCGEGRIWIDSNSASEISMAITRDDVRKLIDSGKIKKRQEVGISRHRARERHEKRKKGRMSGFGSRKGKATARYPKKRKWINTIRPLRRTLIDLRESKSIDKVSYRKLYRMAKGGAFRSVSYMSNYIKEHGLMSEKRKR</sequence>
<dbReference type="InterPro" id="IPR000196">
    <property type="entry name" value="Ribosomal_eL19_dom"/>
</dbReference>
<comment type="similarity">
    <text evidence="1 5">Belongs to the eukaryotic ribosomal protein eL19 family.</text>
</comment>
<dbReference type="CDD" id="cd00481">
    <property type="entry name" value="Ribosomal_L19e"/>
    <property type="match status" value="1"/>
</dbReference>
<dbReference type="Gene3D" id="1.10.1200.60">
    <property type="match status" value="1"/>
</dbReference>
<dbReference type="InterPro" id="IPR035970">
    <property type="entry name" value="60S_ribosomal_eL19_sf"/>
</dbReference>
<keyword evidence="5" id="KW-0699">rRNA-binding</keyword>
<dbReference type="FunFam" id="1.10.1650.10:FF:000001">
    <property type="entry name" value="Ribosomal protein L19"/>
    <property type="match status" value="1"/>
</dbReference>
<dbReference type="Proteomes" id="UP000091929">
    <property type="component" value="Unassembled WGS sequence"/>
</dbReference>
<evidence type="ECO:0000313" key="9">
    <source>
        <dbReference type="EMBL" id="KYC47078.1"/>
    </source>
</evidence>
<dbReference type="Gene3D" id="1.10.1650.10">
    <property type="match status" value="1"/>
</dbReference>
<dbReference type="Pfam" id="PF01280">
    <property type="entry name" value="Ribosomal_L19e"/>
    <property type="match status" value="1"/>
</dbReference>
<evidence type="ECO:0000256" key="3">
    <source>
        <dbReference type="ARBA" id="ARBA00022980"/>
    </source>
</evidence>
<dbReference type="SUPFAM" id="SSF48140">
    <property type="entry name" value="Ribosomal protein L19 (L19e)"/>
    <property type="match status" value="1"/>
</dbReference>
<protein>
    <recommendedName>
        <fullName evidence="5">Large ribosomal subunit protein eL19</fullName>
    </recommendedName>
</protein>
<name>A0A150IJ69_9EURY</name>
<dbReference type="InterPro" id="IPR057260">
    <property type="entry name" value="Ribosomal_L19e_C"/>
</dbReference>
<feature type="region of interest" description="Disordered" evidence="6">
    <location>
        <begin position="54"/>
        <end position="89"/>
    </location>
</feature>
<dbReference type="InterPro" id="IPR039547">
    <property type="entry name" value="Ribosomal_eL19"/>
</dbReference>
<dbReference type="GO" id="GO:0070180">
    <property type="term" value="F:large ribosomal subunit rRNA binding"/>
    <property type="evidence" value="ECO:0007669"/>
    <property type="project" value="UniProtKB-UniRule"/>
</dbReference>
<comment type="caution">
    <text evidence="8">The sequence shown here is derived from an EMBL/GenBank/DDBJ whole genome shotgun (WGS) entry which is preliminary data.</text>
</comment>
<feature type="compositionally biased region" description="Basic residues" evidence="6">
    <location>
        <begin position="80"/>
        <end position="89"/>
    </location>
</feature>
<organism evidence="8 12">
    <name type="scientific">Candidatus Methanofastidiosum methylothiophilum</name>
    <dbReference type="NCBI Taxonomy" id="1705564"/>
    <lineage>
        <taxon>Archaea</taxon>
        <taxon>Methanobacteriati</taxon>
        <taxon>Methanobacteriota</taxon>
        <taxon>Stenosarchaea group</taxon>
        <taxon>Candidatus Methanofastidiosia</taxon>
        <taxon>Candidatus Methanofastidiosales</taxon>
        <taxon>Candidatus Methanofastidiosaceae</taxon>
        <taxon>Candidatus Methanofastidiosum</taxon>
    </lineage>
</organism>
<keyword evidence="3 5" id="KW-0689">Ribosomal protein</keyword>
<dbReference type="NCBIfam" id="NF006343">
    <property type="entry name" value="PRK08570.1"/>
    <property type="match status" value="1"/>
</dbReference>
<dbReference type="PANTHER" id="PTHR10722">
    <property type="entry name" value="60S RIBOSOMAL PROTEIN L19"/>
    <property type="match status" value="1"/>
</dbReference>
<evidence type="ECO:0000256" key="2">
    <source>
        <dbReference type="ARBA" id="ARBA00011838"/>
    </source>
</evidence>
<dbReference type="Gene3D" id="1.20.5.560">
    <property type="entry name" value="Single Heli x bin"/>
    <property type="match status" value="1"/>
</dbReference>
<feature type="compositionally biased region" description="Basic residues" evidence="6">
    <location>
        <begin position="58"/>
        <end position="73"/>
    </location>
</feature>
<keyword evidence="4 5" id="KW-0687">Ribonucleoprotein</keyword>
<dbReference type="InterPro" id="IPR015973">
    <property type="entry name" value="Ribosomal_eL19_dom2"/>
</dbReference>
<reference evidence="11 12" key="1">
    <citation type="journal article" date="2016" name="ISME J.">
        <title>Chasing the elusive Euryarchaeota class WSA2: genomes reveal a uniquely fastidious methyl-reducing methanogen.</title>
        <authorList>
            <person name="Nobu M.K."/>
            <person name="Narihiro T."/>
            <person name="Kuroda K."/>
            <person name="Mei R."/>
            <person name="Liu W.T."/>
        </authorList>
    </citation>
    <scope>NUCLEOTIDE SEQUENCE [LARGE SCALE GENOMIC DNA]</scope>
    <source>
        <strain evidence="8">B03fssc0709_Meth_Bin005</strain>
        <strain evidence="9">B15fssc0709_Meth_Bin003</strain>
        <strain evidence="10">BMIXfssc0709_Meth_Bin006</strain>
    </source>
</reference>
<dbReference type="Proteomes" id="UP000092403">
    <property type="component" value="Unassembled WGS sequence"/>
</dbReference>
<evidence type="ECO:0000313" key="8">
    <source>
        <dbReference type="EMBL" id="KYC44918.1"/>
    </source>
</evidence>
<comment type="function">
    <text evidence="5">Binds to the 23S rRNA.</text>
</comment>
<evidence type="ECO:0000259" key="7">
    <source>
        <dbReference type="SMART" id="SM01416"/>
    </source>
</evidence>
<dbReference type="PATRIC" id="fig|1706437.3.peg.1460"/>
<dbReference type="GO" id="GO:0022625">
    <property type="term" value="C:cytosolic large ribosomal subunit"/>
    <property type="evidence" value="ECO:0007669"/>
    <property type="project" value="InterPro"/>
</dbReference>
<evidence type="ECO:0000256" key="4">
    <source>
        <dbReference type="ARBA" id="ARBA00023274"/>
    </source>
</evidence>
<dbReference type="EMBL" id="LNGF01000034">
    <property type="protein sequence ID" value="KYC47078.1"/>
    <property type="molecule type" value="Genomic_DNA"/>
</dbReference>
<comment type="subunit">
    <text evidence="2 5">Part of the 50S ribosomal subunit.</text>
</comment>
<dbReference type="GO" id="GO:0006412">
    <property type="term" value="P:translation"/>
    <property type="evidence" value="ECO:0007669"/>
    <property type="project" value="UniProtKB-UniRule"/>
</dbReference>
<gene>
    <name evidence="5" type="primary">rpl19e</name>
    <name evidence="8" type="ORF">APG10_01319</name>
    <name evidence="9" type="ORF">APG11_01453</name>
    <name evidence="10" type="ORF">APG12_01424</name>
</gene>
<evidence type="ECO:0000256" key="5">
    <source>
        <dbReference type="HAMAP-Rule" id="MF_01475"/>
    </source>
</evidence>
<dbReference type="InterPro" id="IPR015972">
    <property type="entry name" value="Ribosomal_eL19_dom1"/>
</dbReference>
<dbReference type="InterPro" id="IPR015974">
    <property type="entry name" value="Ribosomal_eL19_dom3"/>
</dbReference>
<dbReference type="InterPro" id="IPR057259">
    <property type="entry name" value="Ribosomal_L19e"/>
</dbReference>
<dbReference type="PATRIC" id="fig|1706436.3.peg.1340"/>
<dbReference type="EMBL" id="LNGE01000037">
    <property type="protein sequence ID" value="KYC44918.1"/>
    <property type="molecule type" value="Genomic_DNA"/>
</dbReference>
<dbReference type="HAMAP" id="MF_01475">
    <property type="entry name" value="Ribosomal_eL19"/>
    <property type="match status" value="1"/>
</dbReference>
<proteinExistence type="inferred from homology"/>
<feature type="domain" description="Large ribosomal subunit protein eL19" evidence="7">
    <location>
        <begin position="2"/>
        <end position="145"/>
    </location>
</feature>
<evidence type="ECO:0000256" key="1">
    <source>
        <dbReference type="ARBA" id="ARBA00011082"/>
    </source>
</evidence>
<evidence type="ECO:0000313" key="12">
    <source>
        <dbReference type="Proteomes" id="UP000092401"/>
    </source>
</evidence>
<dbReference type="Proteomes" id="UP000092401">
    <property type="component" value="Unassembled WGS sequence"/>
</dbReference>
<dbReference type="Pfam" id="PF25476">
    <property type="entry name" value="Ribosomal_L19e_C"/>
    <property type="match status" value="1"/>
</dbReference>
<dbReference type="SMART" id="SM01416">
    <property type="entry name" value="Ribosomal_L19e"/>
    <property type="match status" value="1"/>
</dbReference>
<accession>A0A150IQA0</accession>
<evidence type="ECO:0000313" key="11">
    <source>
        <dbReference type="Proteomes" id="UP000091929"/>
    </source>
</evidence>